<dbReference type="Proteomes" id="UP000184330">
    <property type="component" value="Unassembled WGS sequence"/>
</dbReference>
<dbReference type="OrthoDB" id="3562080at2759"/>
<keyword evidence="1" id="KW-0472">Membrane</keyword>
<sequence>MQFTTAVFVTLSSVSSAQNWGNFDWGAANPCAQSCFASAYPGTSSSWSSHCATQTLLNNCINSACPTMTAVQSSASAAQSAQCSAYSSCSTVQDVCTNAYPWWGGWSAWGWDGPHHDGMYTVTASDSRTTGLTTRTVTSTFSGVVSTATQTATLVAAQAAAGSATASAAATATSTSNAAGSLGINAVGALLGAAVIAMVAM</sequence>
<dbReference type="STRING" id="576137.A0A1L7XG35"/>
<reference evidence="3 4" key="1">
    <citation type="submission" date="2016-03" db="EMBL/GenBank/DDBJ databases">
        <authorList>
            <person name="Ploux O."/>
        </authorList>
    </citation>
    <scope>NUCLEOTIDE SEQUENCE [LARGE SCALE GENOMIC DNA]</scope>
    <source>
        <strain evidence="3 4">UAMH 11012</strain>
    </source>
</reference>
<feature type="chain" id="PRO_5012544028" description="Extracellular membrane protein CFEM domain-containing protein" evidence="2">
    <location>
        <begin position="18"/>
        <end position="201"/>
    </location>
</feature>
<proteinExistence type="predicted"/>
<evidence type="ECO:0008006" key="5">
    <source>
        <dbReference type="Google" id="ProtNLM"/>
    </source>
</evidence>
<dbReference type="AlphaFoldDB" id="A0A1L7XG35"/>
<keyword evidence="1" id="KW-0812">Transmembrane</keyword>
<keyword evidence="1" id="KW-1133">Transmembrane helix</keyword>
<evidence type="ECO:0000313" key="3">
    <source>
        <dbReference type="EMBL" id="CZR64000.1"/>
    </source>
</evidence>
<name>A0A1L7XG35_9HELO</name>
<protein>
    <recommendedName>
        <fullName evidence="5">Extracellular membrane protein CFEM domain-containing protein</fullName>
    </recommendedName>
</protein>
<accession>A0A1L7XG35</accession>
<evidence type="ECO:0000313" key="4">
    <source>
        <dbReference type="Proteomes" id="UP000184330"/>
    </source>
</evidence>
<evidence type="ECO:0000256" key="1">
    <source>
        <dbReference type="SAM" id="Phobius"/>
    </source>
</evidence>
<evidence type="ECO:0000256" key="2">
    <source>
        <dbReference type="SAM" id="SignalP"/>
    </source>
</evidence>
<keyword evidence="2" id="KW-0732">Signal</keyword>
<feature type="signal peptide" evidence="2">
    <location>
        <begin position="1"/>
        <end position="17"/>
    </location>
</feature>
<keyword evidence="4" id="KW-1185">Reference proteome</keyword>
<feature type="transmembrane region" description="Helical" evidence="1">
    <location>
        <begin position="182"/>
        <end position="200"/>
    </location>
</feature>
<gene>
    <name evidence="3" type="ORF">PAC_13897</name>
</gene>
<organism evidence="3 4">
    <name type="scientific">Phialocephala subalpina</name>
    <dbReference type="NCBI Taxonomy" id="576137"/>
    <lineage>
        <taxon>Eukaryota</taxon>
        <taxon>Fungi</taxon>
        <taxon>Dikarya</taxon>
        <taxon>Ascomycota</taxon>
        <taxon>Pezizomycotina</taxon>
        <taxon>Leotiomycetes</taxon>
        <taxon>Helotiales</taxon>
        <taxon>Mollisiaceae</taxon>
        <taxon>Phialocephala</taxon>
        <taxon>Phialocephala fortinii species complex</taxon>
    </lineage>
</organism>
<dbReference type="EMBL" id="FJOG01000025">
    <property type="protein sequence ID" value="CZR64000.1"/>
    <property type="molecule type" value="Genomic_DNA"/>
</dbReference>